<dbReference type="InterPro" id="IPR009476">
    <property type="entry name" value="DUF1097"/>
</dbReference>
<dbReference type="Pfam" id="PF06496">
    <property type="entry name" value="DUF1097"/>
    <property type="match status" value="1"/>
</dbReference>
<sequence length="173" mass="19069">MKNRKISKRRMIIGLIVATWLCITLFLLETIGIHSGWPAFLSLMFFTMSGAKTEKLKSIFIGATTGLLMAKILIVGVGILTSRGITAQPAVFIMVFVTVFLLVVLEDLSHTLFNSYSFGYFTVALVPAKQATFEWLIALYLGGAFFIGGVIMLSRYVSKKQASKAMNTEKVKA</sequence>
<gene>
    <name evidence="1" type="ORF">CACET_c29940</name>
</gene>
<protein>
    <submittedName>
        <fullName evidence="1">Cation transport ATpase</fullName>
    </submittedName>
</protein>
<evidence type="ECO:0000313" key="1">
    <source>
        <dbReference type="EMBL" id="AKL96438.1"/>
    </source>
</evidence>
<reference evidence="1 2" key="1">
    <citation type="submission" date="2014-10" db="EMBL/GenBank/DDBJ databases">
        <title>Genome sequence of Clostridium aceticum DSM 1496.</title>
        <authorList>
            <person name="Poehlein A."/>
            <person name="Schiel-Bengelsdorf B."/>
            <person name="Gottschalk G."/>
            <person name="Duerre P."/>
            <person name="Daniel R."/>
        </authorList>
    </citation>
    <scope>NUCLEOTIDE SEQUENCE [LARGE SCALE GENOMIC DNA]</scope>
    <source>
        <strain evidence="1 2">DSM 1496</strain>
    </source>
</reference>
<dbReference type="AlphaFoldDB" id="A0A0D8IBR4"/>
<accession>A0A0D8IBR4</accession>
<evidence type="ECO:0000313" key="2">
    <source>
        <dbReference type="Proteomes" id="UP000035704"/>
    </source>
</evidence>
<dbReference type="KEGG" id="cace:CACET_c29940"/>
<dbReference type="STRING" id="84022.CACET_c29940"/>
<keyword evidence="2" id="KW-1185">Reference proteome</keyword>
<dbReference type="RefSeq" id="WP_044824524.1">
    <property type="nucleotide sequence ID" value="NZ_CP009687.1"/>
</dbReference>
<dbReference type="OrthoDB" id="5866917at2"/>
<dbReference type="PATRIC" id="fig|84022.5.peg.3879"/>
<organism evidence="1 2">
    <name type="scientific">Clostridium aceticum</name>
    <dbReference type="NCBI Taxonomy" id="84022"/>
    <lineage>
        <taxon>Bacteria</taxon>
        <taxon>Bacillati</taxon>
        <taxon>Bacillota</taxon>
        <taxon>Clostridia</taxon>
        <taxon>Eubacteriales</taxon>
        <taxon>Clostridiaceae</taxon>
        <taxon>Clostridium</taxon>
    </lineage>
</organism>
<dbReference type="EMBL" id="CP009687">
    <property type="protein sequence ID" value="AKL96438.1"/>
    <property type="molecule type" value="Genomic_DNA"/>
</dbReference>
<dbReference type="Proteomes" id="UP000035704">
    <property type="component" value="Chromosome"/>
</dbReference>
<name>A0A0D8IBR4_9CLOT</name>
<proteinExistence type="predicted"/>